<dbReference type="Pfam" id="PF00565">
    <property type="entry name" value="SNase"/>
    <property type="match status" value="1"/>
</dbReference>
<proteinExistence type="predicted"/>
<sequence>MKVRWKPSMMVLLGFCLVWISGMFSVAFAEEVSSVIRVEEAIADNHGSHVVEGYIVGTSSQTSYLGSGHFQSPFSVETNLLLADDPRERDISRLLPVQLPQGDLRKELNLKDHPENLGKKIQIKGDLASYFSVPGLKNPSAYQWGKEKGEGVSIAEARKRSGETLTTTGVVNVDNGRLQPGKLSVYIQDQGAGIQVFSHDPDRFPELHQGDRIQVTGQVGEYNQVTQIQVDSLEVMEKNQRVTAEPVSLADYENPVKAESLEGRLVTVKGYLPQVPQYSSGGANLMLMDETFHAVYLRVWESTGVDLGKIEPGQWFNVTGISSQYRDNYQILPRSQEDIQVSDEQKESPIGGENEIEGVVERVVDGDTIRLKNPILGANNVRFLNVDTPETNHKVVDERDQSQMDHGKRATAYLQTLISPGDTVILRLGEEPLDGYGRLLAQVIRKSDGLNTNLEMVRKGYAVTYFIWPFPDQDVVAYSQALKEAKSNKKGIWNPEDRLLELPFVFRARQRGEELFRPVGNFETKEYVEPAKWQEIPDESRVFFQTEKDAEKAGYHPRSGAGLEKRVRFVTGNNRTAFFHVAMN</sequence>
<dbReference type="SUPFAM" id="SSF50199">
    <property type="entry name" value="Staphylococcal nuclease"/>
    <property type="match status" value="1"/>
</dbReference>
<organism evidence="5 6">
    <name type="scientific">Kroppenstedtia pulmonis</name>
    <dbReference type="NCBI Taxonomy" id="1380685"/>
    <lineage>
        <taxon>Bacteria</taxon>
        <taxon>Bacillati</taxon>
        <taxon>Bacillota</taxon>
        <taxon>Bacilli</taxon>
        <taxon>Bacillales</taxon>
        <taxon>Thermoactinomycetaceae</taxon>
        <taxon>Kroppenstedtia</taxon>
    </lineage>
</organism>
<dbReference type="InterPro" id="IPR016071">
    <property type="entry name" value="Staphylococal_nuclease_OB-fold"/>
</dbReference>
<name>A0A7D4BWH5_9BACL</name>
<dbReference type="PROSITE" id="PS50830">
    <property type="entry name" value="TNASE_3"/>
    <property type="match status" value="1"/>
</dbReference>
<dbReference type="GO" id="GO:0004519">
    <property type="term" value="F:endonuclease activity"/>
    <property type="evidence" value="ECO:0007669"/>
    <property type="project" value="UniProtKB-KW"/>
</dbReference>
<keyword evidence="1" id="KW-0540">Nuclease</keyword>
<evidence type="ECO:0000256" key="1">
    <source>
        <dbReference type="ARBA" id="ARBA00022722"/>
    </source>
</evidence>
<dbReference type="KEGG" id="kpul:GXN76_10595"/>
<dbReference type="GO" id="GO:0016787">
    <property type="term" value="F:hydrolase activity"/>
    <property type="evidence" value="ECO:0007669"/>
    <property type="project" value="UniProtKB-KW"/>
</dbReference>
<evidence type="ECO:0000313" key="6">
    <source>
        <dbReference type="Proteomes" id="UP000503088"/>
    </source>
</evidence>
<accession>A0A7D4BWH5</accession>
<dbReference type="PANTHER" id="PTHR12302:SF3">
    <property type="entry name" value="SERINE_THREONINE-PROTEIN KINASE 31"/>
    <property type="match status" value="1"/>
</dbReference>
<dbReference type="Pfam" id="PF19886">
    <property type="entry name" value="DUF6359"/>
    <property type="match status" value="1"/>
</dbReference>
<dbReference type="CDD" id="cd03524">
    <property type="entry name" value="RPA2_OBF_family"/>
    <property type="match status" value="1"/>
</dbReference>
<evidence type="ECO:0000259" key="4">
    <source>
        <dbReference type="PROSITE" id="PS50830"/>
    </source>
</evidence>
<dbReference type="InterPro" id="IPR035437">
    <property type="entry name" value="SNase_OB-fold_sf"/>
</dbReference>
<dbReference type="EMBL" id="CP048104">
    <property type="protein sequence ID" value="QKG84873.1"/>
    <property type="molecule type" value="Genomic_DNA"/>
</dbReference>
<feature type="domain" description="TNase-like" evidence="4">
    <location>
        <begin position="354"/>
        <end position="495"/>
    </location>
</feature>
<evidence type="ECO:0000256" key="2">
    <source>
        <dbReference type="ARBA" id="ARBA00022759"/>
    </source>
</evidence>
<reference evidence="5 6" key="1">
    <citation type="submission" date="2020-01" db="EMBL/GenBank/DDBJ databases">
        <authorList>
            <person name="Gulvik C.A."/>
            <person name="Batra D.G."/>
        </authorList>
    </citation>
    <scope>NUCLEOTIDE SEQUENCE [LARGE SCALE GENOMIC DNA]</scope>
    <source>
        <strain evidence="5 6">W9323</strain>
    </source>
</reference>
<gene>
    <name evidence="5" type="ORF">GXN76_10595</name>
</gene>
<dbReference type="Proteomes" id="UP000503088">
    <property type="component" value="Chromosome"/>
</dbReference>
<keyword evidence="6" id="KW-1185">Reference proteome</keyword>
<protein>
    <recommendedName>
        <fullName evidence="4">TNase-like domain-containing protein</fullName>
    </recommendedName>
</protein>
<dbReference type="SMART" id="SM00318">
    <property type="entry name" value="SNc"/>
    <property type="match status" value="1"/>
</dbReference>
<keyword evidence="3" id="KW-0378">Hydrolase</keyword>
<dbReference type="RefSeq" id="WP_173222986.1">
    <property type="nucleotide sequence ID" value="NZ_CP048104.1"/>
</dbReference>
<evidence type="ECO:0000313" key="5">
    <source>
        <dbReference type="EMBL" id="QKG84873.1"/>
    </source>
</evidence>
<keyword evidence="2" id="KW-0255">Endonuclease</keyword>
<dbReference type="AlphaFoldDB" id="A0A7D4BWH5"/>
<dbReference type="PANTHER" id="PTHR12302">
    <property type="entry name" value="EBNA2 BINDING PROTEIN P100"/>
    <property type="match status" value="1"/>
</dbReference>
<dbReference type="Gene3D" id="2.40.50.90">
    <property type="match status" value="1"/>
</dbReference>
<evidence type="ECO:0000256" key="3">
    <source>
        <dbReference type="ARBA" id="ARBA00022801"/>
    </source>
</evidence>
<dbReference type="InterPro" id="IPR045939">
    <property type="entry name" value="YhcR_N"/>
</dbReference>